<proteinExistence type="predicted"/>
<sequence>MFFDKLLNKIPFFRKRKINKIRKELVEIRNDFADGFFNDKYIISLHNILNSALVSFSGDLVNDSLNRITMYTKTSMNALKLIEKGDFKKSVLERSKLLNMKAEEGYFSEWYSHEESVIELISVMERVLQINVCQIKNLDVHGHELIGQYVSEKDLELIESLLYRLLLEDVVNLTIFYLESKYDR</sequence>
<protein>
    <submittedName>
        <fullName evidence="1">Uncharacterized protein</fullName>
    </submittedName>
</protein>
<name>A0AAU8KZU3_9CAUD</name>
<evidence type="ECO:0000313" key="1">
    <source>
        <dbReference type="EMBL" id="XCN28358.1"/>
    </source>
</evidence>
<dbReference type="EMBL" id="PP885733">
    <property type="protein sequence ID" value="XCN28358.1"/>
    <property type="molecule type" value="Genomic_DNA"/>
</dbReference>
<accession>A0AAU8KZU3</accession>
<reference evidence="1" key="1">
    <citation type="submission" date="2024-06" db="EMBL/GenBank/DDBJ databases">
        <authorList>
            <person name="Gannavaram S."/>
            <person name="Nemani S."/>
            <person name="Datta M."/>
            <person name="Picchiottino A."/>
            <person name="Mereddy A."/>
            <person name="Gannavaram N."/>
            <person name="Honeycutt C."/>
            <person name="Tran D."/>
            <person name="Choi K."/>
            <person name="Srinivasan K."/>
            <person name="Johnson A."/>
        </authorList>
    </citation>
    <scope>NUCLEOTIDE SEQUENCE</scope>
</reference>
<organism evidence="1">
    <name type="scientific">Pantoea phage Survivor</name>
    <dbReference type="NCBI Taxonomy" id="3232176"/>
    <lineage>
        <taxon>Viruses</taxon>
        <taxon>Duplodnaviria</taxon>
        <taxon>Heunggongvirae</taxon>
        <taxon>Uroviricota</taxon>
        <taxon>Caudoviricetes</taxon>
    </lineage>
</organism>